<evidence type="ECO:0000259" key="1">
    <source>
        <dbReference type="Pfam" id="PF11823"/>
    </source>
</evidence>
<reference evidence="2 3" key="1">
    <citation type="submission" date="2024-02" db="EMBL/GenBank/DDBJ databases">
        <title>Genome and pathogenicity analysis of Helicobacter mastomyrinus isolated from mice.</title>
        <authorList>
            <person name="Zhu L."/>
        </authorList>
    </citation>
    <scope>NUCLEOTIDE SEQUENCE [LARGE SCALE GENOMIC DNA]</scope>
    <source>
        <strain evidence="2 3">Hm-17</strain>
    </source>
</reference>
<proteinExistence type="predicted"/>
<keyword evidence="3" id="KW-1185">Reference proteome</keyword>
<name>A0ABZ3F5K0_9HELI</name>
<feature type="domain" description="Putative Se/S carrier protein-like" evidence="1">
    <location>
        <begin position="6"/>
        <end position="56"/>
    </location>
</feature>
<dbReference type="Pfam" id="PF11823">
    <property type="entry name" value="Se_S_carrier"/>
    <property type="match status" value="1"/>
</dbReference>
<dbReference type="Proteomes" id="UP001434737">
    <property type="component" value="Chromosome"/>
</dbReference>
<evidence type="ECO:0000313" key="3">
    <source>
        <dbReference type="Proteomes" id="UP001434737"/>
    </source>
</evidence>
<dbReference type="RefSeq" id="WP_343353387.1">
    <property type="nucleotide sequence ID" value="NZ_CP145316.1"/>
</dbReference>
<accession>A0ABZ3F5K0</accession>
<dbReference type="InterPro" id="IPR021778">
    <property type="entry name" value="Se/S_carrier-like"/>
</dbReference>
<organism evidence="2 3">
    <name type="scientific">Helicobacter mastomyrinus</name>
    <dbReference type="NCBI Taxonomy" id="287948"/>
    <lineage>
        <taxon>Bacteria</taxon>
        <taxon>Pseudomonadati</taxon>
        <taxon>Campylobacterota</taxon>
        <taxon>Epsilonproteobacteria</taxon>
        <taxon>Campylobacterales</taxon>
        <taxon>Helicobacteraceae</taxon>
        <taxon>Helicobacter</taxon>
    </lineage>
</organism>
<protein>
    <submittedName>
        <fullName evidence="2">Se/S carrier-like protein</fullName>
    </submittedName>
</protein>
<sequence length="88" mass="10013">MQSLKVYILFENASSAFSAQNVLSSPLLFDFDFTLQLVPTPKEYSKSCALAILLEVRESLYGESVEQFMQSIISMLAQKHIKHDIIRL</sequence>
<gene>
    <name evidence="2" type="ORF">V3I05_09015</name>
</gene>
<evidence type="ECO:0000313" key="2">
    <source>
        <dbReference type="EMBL" id="XAM17817.1"/>
    </source>
</evidence>
<dbReference type="EMBL" id="CP145316">
    <property type="protein sequence ID" value="XAM17817.1"/>
    <property type="molecule type" value="Genomic_DNA"/>
</dbReference>